<dbReference type="EMBL" id="NEXJ01000092">
    <property type="protein sequence ID" value="PSN90199.1"/>
    <property type="molecule type" value="Genomic_DNA"/>
</dbReference>
<organism evidence="1 2">
    <name type="scientific">Candidatus Marsarchaeota G2 archaeon ECH_B_SAG-M15</name>
    <dbReference type="NCBI Taxonomy" id="1978162"/>
    <lineage>
        <taxon>Archaea</taxon>
        <taxon>Candidatus Marsarchaeota</taxon>
        <taxon>Candidatus Marsarchaeota group 2</taxon>
    </lineage>
</organism>
<feature type="non-terminal residue" evidence="1">
    <location>
        <position position="1"/>
    </location>
</feature>
<protein>
    <submittedName>
        <fullName evidence="1">FAD-dependent oxidoreductase</fullName>
    </submittedName>
</protein>
<evidence type="ECO:0000313" key="1">
    <source>
        <dbReference type="EMBL" id="PSN90199.1"/>
    </source>
</evidence>
<accession>A0A2R6AV03</accession>
<dbReference type="InterPro" id="IPR036188">
    <property type="entry name" value="FAD/NAD-bd_sf"/>
</dbReference>
<dbReference type="PANTHER" id="PTHR10668:SF103">
    <property type="entry name" value="PYRIDINE NUCLEOTIDE-DISULFIDE OXIDOREDUCTASE DOMAIN-CONTAINING PROTEIN 2"/>
    <property type="match status" value="1"/>
</dbReference>
<proteinExistence type="predicted"/>
<comment type="caution">
    <text evidence="1">The sequence shown here is derived from an EMBL/GenBank/DDBJ whole genome shotgun (WGS) entry which is preliminary data.</text>
</comment>
<name>A0A2R6AV03_9ARCH</name>
<evidence type="ECO:0000313" key="2">
    <source>
        <dbReference type="Proteomes" id="UP000240490"/>
    </source>
</evidence>
<gene>
    <name evidence="1" type="ORF">B9Q08_05115</name>
</gene>
<dbReference type="AlphaFoldDB" id="A0A2R6AV03"/>
<dbReference type="Proteomes" id="UP000240490">
    <property type="component" value="Unassembled WGS sequence"/>
</dbReference>
<sequence length="295" mass="32654">TTTNSLLVEFFMVGYRSLARCATSLGVDIYTSSPVDVVLVRGEGVVGVRLWDGKIVESKCVVSNADPKTTFLRLLRNTDINQELLRRVSSLKTTGVSFKVVGYLSELPDYGMGSKLGPEHIASEYVMPSVDYVERAYRDALSGGFSKDPWLSVNIQSSVDPTVAPRGYYSFSVFGQYLVYSDKLDDLKPEVGRVVVDKVREYAPNFKPVKYQVLTPLDIERRFGISGGNIFHLDMTPDQLYVFRPLPELSRYHTTIKGLFMCGSGTHPGGGVTGAPGYNAAQEVIKWLKQTTHGE</sequence>
<dbReference type="SUPFAM" id="SSF51905">
    <property type="entry name" value="FAD/NAD(P)-binding domain"/>
    <property type="match status" value="1"/>
</dbReference>
<reference evidence="1 2" key="1">
    <citation type="submission" date="2017-04" db="EMBL/GenBank/DDBJ databases">
        <title>Novel microbial lineages endemic to geothermal iron-oxide mats fill important gaps in the evolutionary history of Archaea.</title>
        <authorList>
            <person name="Jay Z.J."/>
            <person name="Beam J.P."/>
            <person name="Dlakic M."/>
            <person name="Rusch D.B."/>
            <person name="Kozubal M.A."/>
            <person name="Inskeep W.P."/>
        </authorList>
    </citation>
    <scope>NUCLEOTIDE SEQUENCE [LARGE SCALE GENOMIC DNA]</scope>
    <source>
        <strain evidence="1">ECH_B_SAG-M15</strain>
    </source>
</reference>
<dbReference type="PANTHER" id="PTHR10668">
    <property type="entry name" value="PHYTOENE DEHYDROGENASE"/>
    <property type="match status" value="1"/>
</dbReference>
<dbReference type="Gene3D" id="3.50.50.60">
    <property type="entry name" value="FAD/NAD(P)-binding domain"/>
    <property type="match status" value="1"/>
</dbReference>